<dbReference type="PANTHER" id="PTHR30455:SF2">
    <property type="entry name" value="TRANSCRIPTIONAL REPRESSOR NRDR"/>
    <property type="match status" value="1"/>
</dbReference>
<keyword evidence="2" id="KW-0547">Nucleotide-binding</keyword>
<feature type="domain" description="ATP-cone" evidence="7">
    <location>
        <begin position="48"/>
        <end position="138"/>
    </location>
</feature>
<keyword evidence="3" id="KW-0067">ATP-binding</keyword>
<dbReference type="PROSITE" id="PS51161">
    <property type="entry name" value="ATP_CONE"/>
    <property type="match status" value="1"/>
</dbReference>
<evidence type="ECO:0000259" key="7">
    <source>
        <dbReference type="PROSITE" id="PS51161"/>
    </source>
</evidence>
<evidence type="ECO:0000256" key="6">
    <source>
        <dbReference type="ARBA" id="ARBA00023163"/>
    </source>
</evidence>
<dbReference type="GO" id="GO:0005524">
    <property type="term" value="F:ATP binding"/>
    <property type="evidence" value="ECO:0007669"/>
    <property type="project" value="UniProtKB-KW"/>
</dbReference>
<gene>
    <name evidence="8" type="ORF">MNBD_CHLOROFLEXI01-960</name>
</gene>
<evidence type="ECO:0000256" key="1">
    <source>
        <dbReference type="ARBA" id="ARBA00022491"/>
    </source>
</evidence>
<name>A0A3B0US56_9ZZZZ</name>
<evidence type="ECO:0000256" key="2">
    <source>
        <dbReference type="ARBA" id="ARBA00022741"/>
    </source>
</evidence>
<sequence length="150" mass="17109">MKCPYCDNKKTRVIDTSHDMRGGTRRRRVCDKCSQRFSSYERPILATPMLVKQDGTREEFSRDKLMAGIKVACAKRPVAAADIERIAGEVEAELQQLGKAEVKSKIPGDLVIKKLKNLDEVAYIRYATVYLGFDDLESIRKEIDRLLEAR</sequence>
<dbReference type="Pfam" id="PF03477">
    <property type="entry name" value="ATP-cone"/>
    <property type="match status" value="1"/>
</dbReference>
<protein>
    <submittedName>
        <fullName evidence="8">Ribonucleotide reductase transcriptional regulator NrdR</fullName>
    </submittedName>
</protein>
<evidence type="ECO:0000256" key="5">
    <source>
        <dbReference type="ARBA" id="ARBA00023125"/>
    </source>
</evidence>
<organism evidence="8">
    <name type="scientific">hydrothermal vent metagenome</name>
    <dbReference type="NCBI Taxonomy" id="652676"/>
    <lineage>
        <taxon>unclassified sequences</taxon>
        <taxon>metagenomes</taxon>
        <taxon>ecological metagenomes</taxon>
    </lineage>
</organism>
<proteinExistence type="inferred from homology"/>
<accession>A0A3B0US56</accession>
<dbReference type="NCBIfam" id="TIGR00244">
    <property type="entry name" value="transcriptional regulator NrdR"/>
    <property type="match status" value="1"/>
</dbReference>
<reference evidence="8" key="1">
    <citation type="submission" date="2018-06" db="EMBL/GenBank/DDBJ databases">
        <authorList>
            <person name="Zhirakovskaya E."/>
        </authorList>
    </citation>
    <scope>NUCLEOTIDE SEQUENCE</scope>
</reference>
<dbReference type="InterPro" id="IPR003796">
    <property type="entry name" value="RNR_NrdR-like"/>
</dbReference>
<dbReference type="AlphaFoldDB" id="A0A3B0US56"/>
<dbReference type="GO" id="GO:0045892">
    <property type="term" value="P:negative regulation of DNA-templated transcription"/>
    <property type="evidence" value="ECO:0007669"/>
    <property type="project" value="InterPro"/>
</dbReference>
<keyword evidence="6" id="KW-0804">Transcription</keyword>
<keyword evidence="1" id="KW-0678">Repressor</keyword>
<evidence type="ECO:0000313" key="8">
    <source>
        <dbReference type="EMBL" id="VAW31113.1"/>
    </source>
</evidence>
<dbReference type="Pfam" id="PF22811">
    <property type="entry name" value="Zn_ribbon_NrdR"/>
    <property type="match status" value="1"/>
</dbReference>
<evidence type="ECO:0000256" key="3">
    <source>
        <dbReference type="ARBA" id="ARBA00022840"/>
    </source>
</evidence>
<dbReference type="PANTHER" id="PTHR30455">
    <property type="entry name" value="TRANSCRIPTIONAL REPRESSOR NRDR"/>
    <property type="match status" value="1"/>
</dbReference>
<dbReference type="EMBL" id="UOEU01000160">
    <property type="protein sequence ID" value="VAW31113.1"/>
    <property type="molecule type" value="Genomic_DNA"/>
</dbReference>
<evidence type="ECO:0000256" key="4">
    <source>
        <dbReference type="ARBA" id="ARBA00023015"/>
    </source>
</evidence>
<dbReference type="HAMAP" id="MF_00440">
    <property type="entry name" value="NrdR"/>
    <property type="match status" value="1"/>
</dbReference>
<dbReference type="GO" id="GO:0003677">
    <property type="term" value="F:DNA binding"/>
    <property type="evidence" value="ECO:0007669"/>
    <property type="project" value="UniProtKB-KW"/>
</dbReference>
<dbReference type="InterPro" id="IPR055173">
    <property type="entry name" value="NrdR-like_N"/>
</dbReference>
<dbReference type="InterPro" id="IPR005144">
    <property type="entry name" value="ATP-cone_dom"/>
</dbReference>
<keyword evidence="5" id="KW-0238">DNA-binding</keyword>
<keyword evidence="4" id="KW-0805">Transcription regulation</keyword>
<dbReference type="GO" id="GO:0008270">
    <property type="term" value="F:zinc ion binding"/>
    <property type="evidence" value="ECO:0007669"/>
    <property type="project" value="InterPro"/>
</dbReference>